<dbReference type="Pfam" id="PF12835">
    <property type="entry name" value="Integrase_1"/>
    <property type="match status" value="1"/>
</dbReference>
<sequence>MGQKSRLLHALRIYSRARGGADRTIANRVQLFEQLLRFLFAMGIRIHHIRQTPLWSVALFVQTRLCEGLKPGHAQNTLAAIHVILDEAGAGMVNTTCSNRALGVPRRDRRGAHRAQTREEYEQTLERARAVDQGLAHLLELMFFLGLRCTEALRAARELAGWLALLKAGADRLPFQYGAKTNRYRVIEIISGLREQTIGTIESALAYCQSNNGNLITGAEEDLRTARGRMRDWFYAAGIRGVLSSHSLRYTYAVNLALALLHEGVSPAEVLDRVSNAIGHGARAQLMLGTYMQEIQDRFTSVVIPRRKPRNPSKTVLGRHLPGPQRTIRSNRQMKFRKE</sequence>
<evidence type="ECO:0000313" key="4">
    <source>
        <dbReference type="EMBL" id="BCZ78659.1"/>
    </source>
</evidence>
<dbReference type="PROSITE" id="PS51898">
    <property type="entry name" value="TYR_RECOMBINASE"/>
    <property type="match status" value="1"/>
</dbReference>
<dbReference type="InterPro" id="IPR002104">
    <property type="entry name" value="Integrase_catalytic"/>
</dbReference>
<organism evidence="4 5">
    <name type="scientific">Paraburkholderia terrae</name>
    <dbReference type="NCBI Taxonomy" id="311230"/>
    <lineage>
        <taxon>Bacteria</taxon>
        <taxon>Pseudomonadati</taxon>
        <taxon>Pseudomonadota</taxon>
        <taxon>Betaproteobacteria</taxon>
        <taxon>Burkholderiales</taxon>
        <taxon>Burkholderiaceae</taxon>
        <taxon>Paraburkholderia</taxon>
    </lineage>
</organism>
<accession>A0ABM7TVV6</accession>
<name>A0ABM7TVV6_9BURK</name>
<protein>
    <recommendedName>
        <fullName evidence="3">Tyr recombinase domain-containing protein</fullName>
    </recommendedName>
</protein>
<dbReference type="InterPro" id="IPR024456">
    <property type="entry name" value="Integrase_catalytic_putative"/>
</dbReference>
<keyword evidence="1" id="KW-0233">DNA recombination</keyword>
<dbReference type="RefSeq" id="WP_229511926.1">
    <property type="nucleotide sequence ID" value="NZ_AP024955.1"/>
</dbReference>
<proteinExistence type="predicted"/>
<dbReference type="InterPro" id="IPR024457">
    <property type="entry name" value="Putative_integrase_N"/>
</dbReference>
<evidence type="ECO:0000256" key="1">
    <source>
        <dbReference type="ARBA" id="ARBA00023172"/>
    </source>
</evidence>
<dbReference type="Gene3D" id="1.10.443.10">
    <property type="entry name" value="Intergrase catalytic core"/>
    <property type="match status" value="1"/>
</dbReference>
<dbReference type="InterPro" id="IPR011010">
    <property type="entry name" value="DNA_brk_join_enz"/>
</dbReference>
<dbReference type="SUPFAM" id="SSF56349">
    <property type="entry name" value="DNA breaking-rejoining enzymes"/>
    <property type="match status" value="1"/>
</dbReference>
<dbReference type="Pfam" id="PF12834">
    <property type="entry name" value="Phage_int_SAM_2"/>
    <property type="match status" value="1"/>
</dbReference>
<evidence type="ECO:0000313" key="5">
    <source>
        <dbReference type="Proteomes" id="UP001319874"/>
    </source>
</evidence>
<reference evidence="4 5" key="1">
    <citation type="journal article" date="2022" name="Front. Microbiol.">
        <title>Identification and characterization of a novel class of self-sufficient cytochrome P450 hydroxylase involved in cyclohexanecarboxylate degradation in Paraburkholderia terrae strain KU-64.</title>
        <authorList>
            <person name="Yamamoto T."/>
            <person name="Hasegawa Y."/>
            <person name="Iwaki H."/>
        </authorList>
    </citation>
    <scope>NUCLEOTIDE SEQUENCE [LARGE SCALE GENOMIC DNA]</scope>
    <source>
        <strain evidence="4 5">KU-64</strain>
    </source>
</reference>
<dbReference type="InterPro" id="IPR013762">
    <property type="entry name" value="Integrase-like_cat_sf"/>
</dbReference>
<evidence type="ECO:0000259" key="3">
    <source>
        <dbReference type="PROSITE" id="PS51898"/>
    </source>
</evidence>
<keyword evidence="5" id="KW-1185">Reference proteome</keyword>
<dbReference type="EMBL" id="AP024955">
    <property type="protein sequence ID" value="BCZ78659.1"/>
    <property type="molecule type" value="Genomic_DNA"/>
</dbReference>
<dbReference type="Proteomes" id="UP001319874">
    <property type="component" value="Chromosome 1"/>
</dbReference>
<gene>
    <name evidence="4" type="ORF">PTKU64_23340</name>
</gene>
<feature type="region of interest" description="Disordered" evidence="2">
    <location>
        <begin position="308"/>
        <end position="339"/>
    </location>
</feature>
<evidence type="ECO:0000256" key="2">
    <source>
        <dbReference type="SAM" id="MobiDB-lite"/>
    </source>
</evidence>
<feature type="domain" description="Tyr recombinase" evidence="3">
    <location>
        <begin position="111"/>
        <end position="304"/>
    </location>
</feature>